<gene>
    <name evidence="1" type="ORF">LEP1GSC179_2333</name>
</gene>
<protein>
    <submittedName>
        <fullName evidence="1">Uncharacterized protein</fullName>
    </submittedName>
</protein>
<comment type="caution">
    <text evidence="1">The sequence shown here is derived from an EMBL/GenBank/DDBJ whole genome shotgun (WGS) entry which is preliminary data.</text>
</comment>
<sequence length="79" mass="9277">MNVQINVSYFDLNSIDLNSYLENITKIWGVYKIDFCLVNNRKTEILCRKLNLRRLFLEAGSRVLIFGINSSYCSYGSEW</sequence>
<proteinExistence type="predicted"/>
<evidence type="ECO:0000313" key="1">
    <source>
        <dbReference type="EMBL" id="EKO35104.1"/>
    </source>
</evidence>
<dbReference type="Proteomes" id="UP000006329">
    <property type="component" value="Unassembled WGS sequence"/>
</dbReference>
<organism evidence="1 2">
    <name type="scientific">Leptospira santarosai str. MOR084</name>
    <dbReference type="NCBI Taxonomy" id="1049984"/>
    <lineage>
        <taxon>Bacteria</taxon>
        <taxon>Pseudomonadati</taxon>
        <taxon>Spirochaetota</taxon>
        <taxon>Spirochaetia</taxon>
        <taxon>Leptospirales</taxon>
        <taxon>Leptospiraceae</taxon>
        <taxon>Leptospira</taxon>
    </lineage>
</organism>
<evidence type="ECO:0000313" key="2">
    <source>
        <dbReference type="Proteomes" id="UP000006329"/>
    </source>
</evidence>
<dbReference type="AlphaFoldDB" id="A0A0E2BIV9"/>
<keyword evidence="2" id="KW-1185">Reference proteome</keyword>
<reference evidence="1" key="1">
    <citation type="submission" date="2012-10" db="EMBL/GenBank/DDBJ databases">
        <authorList>
            <person name="Harkins D.M."/>
            <person name="Durkin A.S."/>
            <person name="Brinkac L.M."/>
            <person name="Haft D.H."/>
            <person name="Selengut J.D."/>
            <person name="Sanka R."/>
            <person name="DePew J."/>
            <person name="Purushe J."/>
            <person name="Matthias M.A."/>
            <person name="Vinetz J.M."/>
            <person name="Sutton G.G."/>
            <person name="Nierman W.C."/>
            <person name="Fouts D.E."/>
        </authorList>
    </citation>
    <scope>NUCLEOTIDE SEQUENCE [LARGE SCALE GENOMIC DNA]</scope>
    <source>
        <strain evidence="1">MOR084</strain>
    </source>
</reference>
<accession>A0A0E2BIV9</accession>
<dbReference type="EMBL" id="AHON02000019">
    <property type="protein sequence ID" value="EKO35104.1"/>
    <property type="molecule type" value="Genomic_DNA"/>
</dbReference>
<name>A0A0E2BIV9_9LEPT</name>